<keyword evidence="7" id="KW-1185">Reference proteome</keyword>
<feature type="domain" description="FAD-dependent oxidoreductase 2 FAD-binding" evidence="5">
    <location>
        <begin position="75"/>
        <end position="307"/>
    </location>
</feature>
<dbReference type="KEGG" id="plon:Pla110_43210"/>
<gene>
    <name evidence="6" type="primary">ifcA</name>
    <name evidence="6" type="ORF">Pla110_43210</name>
</gene>
<dbReference type="InterPro" id="IPR003953">
    <property type="entry name" value="FAD-dep_OxRdtase_2_FAD-bd"/>
</dbReference>
<dbReference type="InterPro" id="IPR027477">
    <property type="entry name" value="Succ_DH/fumarate_Rdtase_cat_sf"/>
</dbReference>
<dbReference type="OrthoDB" id="9806724at2"/>
<evidence type="ECO:0000313" key="6">
    <source>
        <dbReference type="EMBL" id="QDU82561.1"/>
    </source>
</evidence>
<evidence type="ECO:0000256" key="3">
    <source>
        <dbReference type="ARBA" id="ARBA00022827"/>
    </source>
</evidence>
<keyword evidence="2" id="KW-0285">Flavoprotein</keyword>
<organism evidence="6 7">
    <name type="scientific">Polystyrenella longa</name>
    <dbReference type="NCBI Taxonomy" id="2528007"/>
    <lineage>
        <taxon>Bacteria</taxon>
        <taxon>Pseudomonadati</taxon>
        <taxon>Planctomycetota</taxon>
        <taxon>Planctomycetia</taxon>
        <taxon>Planctomycetales</taxon>
        <taxon>Planctomycetaceae</taxon>
        <taxon>Polystyrenella</taxon>
    </lineage>
</organism>
<dbReference type="SUPFAM" id="SSF51905">
    <property type="entry name" value="FAD/NAD(P)-binding domain"/>
    <property type="match status" value="1"/>
</dbReference>
<accession>A0A518CTJ9</accession>
<dbReference type="GO" id="GO:0008202">
    <property type="term" value="P:steroid metabolic process"/>
    <property type="evidence" value="ECO:0007669"/>
    <property type="project" value="UniProtKB-ARBA"/>
</dbReference>
<dbReference type="Gene3D" id="3.50.50.60">
    <property type="entry name" value="FAD/NAD(P)-binding domain"/>
    <property type="match status" value="1"/>
</dbReference>
<dbReference type="PANTHER" id="PTHR43400:SF10">
    <property type="entry name" value="3-OXOSTEROID 1-DEHYDROGENASE"/>
    <property type="match status" value="1"/>
</dbReference>
<dbReference type="SUPFAM" id="SSF56425">
    <property type="entry name" value="Succinate dehydrogenase/fumarate reductase flavoprotein, catalytic domain"/>
    <property type="match status" value="1"/>
</dbReference>
<dbReference type="EC" id="1.3.5.4" evidence="6"/>
<dbReference type="Gene3D" id="3.90.700.10">
    <property type="entry name" value="Succinate dehydrogenase/fumarate reductase flavoprotein, catalytic domain"/>
    <property type="match status" value="1"/>
</dbReference>
<keyword evidence="4 6" id="KW-0560">Oxidoreductase</keyword>
<reference evidence="6 7" key="1">
    <citation type="submission" date="2019-02" db="EMBL/GenBank/DDBJ databases">
        <title>Deep-cultivation of Planctomycetes and their phenomic and genomic characterization uncovers novel biology.</title>
        <authorList>
            <person name="Wiegand S."/>
            <person name="Jogler M."/>
            <person name="Boedeker C."/>
            <person name="Pinto D."/>
            <person name="Vollmers J."/>
            <person name="Rivas-Marin E."/>
            <person name="Kohn T."/>
            <person name="Peeters S.H."/>
            <person name="Heuer A."/>
            <person name="Rast P."/>
            <person name="Oberbeckmann S."/>
            <person name="Bunk B."/>
            <person name="Jeske O."/>
            <person name="Meyerdierks A."/>
            <person name="Storesund J.E."/>
            <person name="Kallscheuer N."/>
            <person name="Luecker S."/>
            <person name="Lage O.M."/>
            <person name="Pohl T."/>
            <person name="Merkel B.J."/>
            <person name="Hornburger P."/>
            <person name="Mueller R.-W."/>
            <person name="Bruemmer F."/>
            <person name="Labrenz M."/>
            <person name="Spormann A.M."/>
            <person name="Op den Camp H."/>
            <person name="Overmann J."/>
            <person name="Amann R."/>
            <person name="Jetten M.S.M."/>
            <person name="Mascher T."/>
            <person name="Medema M.H."/>
            <person name="Devos D.P."/>
            <person name="Kaster A.-K."/>
            <person name="Ovreas L."/>
            <person name="Rohde M."/>
            <person name="Galperin M.Y."/>
            <person name="Jogler C."/>
        </authorList>
    </citation>
    <scope>NUCLEOTIDE SEQUENCE [LARGE SCALE GENOMIC DNA]</scope>
    <source>
        <strain evidence="6 7">Pla110</strain>
    </source>
</reference>
<dbReference type="EMBL" id="CP036281">
    <property type="protein sequence ID" value="QDU82561.1"/>
    <property type="molecule type" value="Genomic_DNA"/>
</dbReference>
<evidence type="ECO:0000259" key="5">
    <source>
        <dbReference type="Pfam" id="PF00890"/>
    </source>
</evidence>
<dbReference type="InterPro" id="IPR050315">
    <property type="entry name" value="FAD-oxidoreductase_2"/>
</dbReference>
<name>A0A518CTJ9_9PLAN</name>
<evidence type="ECO:0000256" key="2">
    <source>
        <dbReference type="ARBA" id="ARBA00022630"/>
    </source>
</evidence>
<comment type="cofactor">
    <cofactor evidence="1">
        <name>FAD</name>
        <dbReference type="ChEBI" id="CHEBI:57692"/>
    </cofactor>
</comment>
<dbReference type="GO" id="GO:0016491">
    <property type="term" value="F:oxidoreductase activity"/>
    <property type="evidence" value="ECO:0007669"/>
    <property type="project" value="UniProtKB-KW"/>
</dbReference>
<dbReference type="PRINTS" id="PR00411">
    <property type="entry name" value="PNDRDTASEI"/>
</dbReference>
<protein>
    <submittedName>
        <fullName evidence="6">Fumarate reductase flavoprotein subunit</fullName>
        <ecNumber evidence="6">1.3.5.4</ecNumber>
    </submittedName>
</protein>
<keyword evidence="3" id="KW-0274">FAD</keyword>
<evidence type="ECO:0000256" key="1">
    <source>
        <dbReference type="ARBA" id="ARBA00001974"/>
    </source>
</evidence>
<evidence type="ECO:0000256" key="4">
    <source>
        <dbReference type="ARBA" id="ARBA00023002"/>
    </source>
</evidence>
<dbReference type="Pfam" id="PF00890">
    <property type="entry name" value="FAD_binding_2"/>
    <property type="match status" value="2"/>
</dbReference>
<proteinExistence type="predicted"/>
<evidence type="ECO:0000313" key="7">
    <source>
        <dbReference type="Proteomes" id="UP000317178"/>
    </source>
</evidence>
<feature type="domain" description="FAD-dependent oxidoreductase 2 FAD-binding" evidence="5">
    <location>
        <begin position="370"/>
        <end position="530"/>
    </location>
</feature>
<dbReference type="AlphaFoldDB" id="A0A518CTJ9"/>
<dbReference type="PANTHER" id="PTHR43400">
    <property type="entry name" value="FUMARATE REDUCTASE"/>
    <property type="match status" value="1"/>
</dbReference>
<dbReference type="InterPro" id="IPR036188">
    <property type="entry name" value="FAD/NAD-bd_sf"/>
</dbReference>
<sequence>MLIHVLVVKFLKFIPICCDPMPCQNLLTLFRITFPEFRVSSESSPIQSVSKSIEELTLRQIQQYSKLMSDTTSYDIIIVGGGGSGLAAAVSAAESGAQVLLLEKQEELGGTTGIAVGSFTGCETSLQKSEGINDSFTDHVIDAGLFAKPEIESKNNGDLRNYFLSQTSETFDWLISLGLHFYGPSPEPPNRVPRMHNVVPGAKAYIATLQSRFQKLGGEIICSTPVVELIQENEEIIGVVTEREEKRKSYYAKVGVVLAAGDYANSSEILKRFKGSEFAAIDGINPRATGDGHLLAEAVGAKLLNMEITYGPELRFIPPPGKTFQQLLPVSGFFSKVMGRMLPLIPRFVVNHMVKRLLVTWQHPEDSLFERGAILINQNGQRFCDETKCPDREIAVAQQPGKQCYLLLDERLIGEFSKWPNFISTAPEIAYTYIKDYEHLRSDITVRRTSIEEIAQQRSIPIEELTNTVKSYNQRAVEAGRPLLNGNDWVLLGPACAYFTTTEGGVAINERFAAINAEGEPISGLFAIGQNGLGGQILWGHGLHIAWALTSGRLVGKQLAEKVKDS</sequence>
<dbReference type="Proteomes" id="UP000317178">
    <property type="component" value="Chromosome"/>
</dbReference>